<comment type="caution">
    <text evidence="2">The sequence shown here is derived from an EMBL/GenBank/DDBJ whole genome shotgun (WGS) entry which is preliminary data.</text>
</comment>
<feature type="compositionally biased region" description="Low complexity" evidence="1">
    <location>
        <begin position="172"/>
        <end position="185"/>
    </location>
</feature>
<feature type="non-terminal residue" evidence="2">
    <location>
        <position position="1"/>
    </location>
</feature>
<proteinExistence type="predicted"/>
<feature type="region of interest" description="Disordered" evidence="1">
    <location>
        <begin position="160"/>
        <end position="185"/>
    </location>
</feature>
<gene>
    <name evidence="2" type="ORF">Tci_699891</name>
</gene>
<dbReference type="EMBL" id="BKCJ010591794">
    <property type="protein sequence ID" value="GFB27920.1"/>
    <property type="molecule type" value="Genomic_DNA"/>
</dbReference>
<evidence type="ECO:0000313" key="2">
    <source>
        <dbReference type="EMBL" id="GFB27920.1"/>
    </source>
</evidence>
<reference evidence="2" key="1">
    <citation type="journal article" date="2019" name="Sci. Rep.">
        <title>Draft genome of Tanacetum cinerariifolium, the natural source of mosquito coil.</title>
        <authorList>
            <person name="Yamashiro T."/>
            <person name="Shiraishi A."/>
            <person name="Satake H."/>
            <person name="Nakayama K."/>
        </authorList>
    </citation>
    <scope>NUCLEOTIDE SEQUENCE</scope>
</reference>
<accession>A0A699L8L9</accession>
<evidence type="ECO:0000256" key="1">
    <source>
        <dbReference type="SAM" id="MobiDB-lite"/>
    </source>
</evidence>
<dbReference type="AlphaFoldDB" id="A0A699L8L9"/>
<name>A0A699L8L9_TANCI</name>
<sequence length="185" mass="21507">VSTRGISSYFLRFILKFSREHQTFKEKMYHNLNQLQWQLERENLHTCDPKTCLDVLRTRFKEFFNSKEYLDVLDKLIDERVLKYEEIRMKEREVQAIKEIEKWLKEREIQQQESLVTQVTTLEANLSIDGTTLDASLDTDSTTLDACLVTEDISLDASLVDKSGNENRSSDNESSSSGNDVDADI</sequence>
<organism evidence="2">
    <name type="scientific">Tanacetum cinerariifolium</name>
    <name type="common">Dalmatian daisy</name>
    <name type="synonym">Chrysanthemum cinerariifolium</name>
    <dbReference type="NCBI Taxonomy" id="118510"/>
    <lineage>
        <taxon>Eukaryota</taxon>
        <taxon>Viridiplantae</taxon>
        <taxon>Streptophyta</taxon>
        <taxon>Embryophyta</taxon>
        <taxon>Tracheophyta</taxon>
        <taxon>Spermatophyta</taxon>
        <taxon>Magnoliopsida</taxon>
        <taxon>eudicotyledons</taxon>
        <taxon>Gunneridae</taxon>
        <taxon>Pentapetalae</taxon>
        <taxon>asterids</taxon>
        <taxon>campanulids</taxon>
        <taxon>Asterales</taxon>
        <taxon>Asteraceae</taxon>
        <taxon>Asteroideae</taxon>
        <taxon>Anthemideae</taxon>
        <taxon>Anthemidinae</taxon>
        <taxon>Tanacetum</taxon>
    </lineage>
</organism>
<protein>
    <submittedName>
        <fullName evidence="2">Uncharacterized protein</fullName>
    </submittedName>
</protein>